<protein>
    <recommendedName>
        <fullName evidence="3">O-succinylhomoserine sulfhydrylase</fullName>
        <shortName evidence="3">OSH sulfhydrylase</shortName>
        <shortName evidence="3">OSHS sulfhydrylase</shortName>
        <ecNumber evidence="3">2.5.1.-</ecNumber>
    </recommendedName>
</protein>
<dbReference type="OrthoDB" id="9805807at2"/>
<dbReference type="HAMAP" id="MF_02056">
    <property type="entry name" value="MetZ"/>
    <property type="match status" value="1"/>
</dbReference>
<dbReference type="NCBIfam" id="NF006003">
    <property type="entry name" value="PRK08133.1"/>
    <property type="match status" value="1"/>
</dbReference>
<comment type="catalytic activity">
    <reaction evidence="3">
        <text>O-succinyl-L-homoserine + hydrogen sulfide = L-homocysteine + succinate</text>
        <dbReference type="Rhea" id="RHEA:27826"/>
        <dbReference type="ChEBI" id="CHEBI:29919"/>
        <dbReference type="ChEBI" id="CHEBI:30031"/>
        <dbReference type="ChEBI" id="CHEBI:57661"/>
        <dbReference type="ChEBI" id="CHEBI:58199"/>
    </reaction>
</comment>
<dbReference type="RefSeq" id="WP_105192784.1">
    <property type="nucleotide sequence ID" value="NZ_PTQZ01000174.1"/>
</dbReference>
<dbReference type="InterPro" id="IPR015424">
    <property type="entry name" value="PyrdxlP-dep_Trfase"/>
</dbReference>
<organism evidence="6 7">
    <name type="scientific">Amnimonas aquatica</name>
    <dbReference type="NCBI Taxonomy" id="2094561"/>
    <lineage>
        <taxon>Bacteria</taxon>
        <taxon>Pseudomonadati</taxon>
        <taxon>Pseudomonadota</taxon>
        <taxon>Gammaproteobacteria</taxon>
        <taxon>Moraxellales</taxon>
        <taxon>Moraxellaceae</taxon>
        <taxon>Amnimonas</taxon>
    </lineage>
</organism>
<gene>
    <name evidence="3" type="primary">metZ</name>
    <name evidence="6" type="ORF">C5O18_07295</name>
</gene>
<dbReference type="Pfam" id="PF01053">
    <property type="entry name" value="Cys_Met_Meta_PP"/>
    <property type="match status" value="1"/>
</dbReference>
<dbReference type="PANTHER" id="PTHR11808:SF80">
    <property type="entry name" value="CYSTATHIONINE GAMMA-LYASE"/>
    <property type="match status" value="1"/>
</dbReference>
<dbReference type="GO" id="GO:0016765">
    <property type="term" value="F:transferase activity, transferring alkyl or aryl (other than methyl) groups"/>
    <property type="evidence" value="ECO:0007669"/>
    <property type="project" value="UniProtKB-UniRule"/>
</dbReference>
<feature type="modified residue" description="N6-(pyridoxal phosphate)lysine" evidence="3 4">
    <location>
        <position position="221"/>
    </location>
</feature>
<comment type="similarity">
    <text evidence="3">Belongs to the trans-sulfuration enzymes family. MetZ subfamily.</text>
</comment>
<dbReference type="GO" id="GO:0019346">
    <property type="term" value="P:transsulfuration"/>
    <property type="evidence" value="ECO:0007669"/>
    <property type="project" value="InterPro"/>
</dbReference>
<dbReference type="PANTHER" id="PTHR11808">
    <property type="entry name" value="TRANS-SULFURATION ENZYME FAMILY MEMBER"/>
    <property type="match status" value="1"/>
</dbReference>
<comment type="pathway">
    <text evidence="3">Amino-acid biosynthesis; L-methionine biosynthesis via de novo pathway; L-homocysteine from O-succinyl-L-homoserine: step 1/1.</text>
</comment>
<dbReference type="Proteomes" id="UP000243900">
    <property type="component" value="Unassembled WGS sequence"/>
</dbReference>
<dbReference type="Gene3D" id="3.40.640.10">
    <property type="entry name" value="Type I PLP-dependent aspartate aminotransferase-like (Major domain)"/>
    <property type="match status" value="1"/>
</dbReference>
<evidence type="ECO:0000256" key="1">
    <source>
        <dbReference type="ARBA" id="ARBA00001933"/>
    </source>
</evidence>
<dbReference type="GO" id="GO:0030170">
    <property type="term" value="F:pyridoxal phosphate binding"/>
    <property type="evidence" value="ECO:0007669"/>
    <property type="project" value="UniProtKB-UniRule"/>
</dbReference>
<dbReference type="GO" id="GO:0071268">
    <property type="term" value="P:homocysteine biosynthetic process"/>
    <property type="evidence" value="ECO:0007669"/>
    <property type="project" value="InterPro"/>
</dbReference>
<dbReference type="InterPro" id="IPR000277">
    <property type="entry name" value="Cys/Met-Metab_PyrdxlP-dep_enz"/>
</dbReference>
<proteinExistence type="inferred from homology"/>
<comment type="caution">
    <text evidence="6">The sequence shown here is derived from an EMBL/GenBank/DDBJ whole genome shotgun (WGS) entry which is preliminary data.</text>
</comment>
<dbReference type="InterPro" id="IPR006234">
    <property type="entry name" value="O-succ-hSer_sulfhydrylase"/>
</dbReference>
<dbReference type="CDD" id="cd00614">
    <property type="entry name" value="CGS_like"/>
    <property type="match status" value="1"/>
</dbReference>
<dbReference type="FunFam" id="3.40.640.10:FF:000046">
    <property type="entry name" value="Cystathionine gamma-lyase"/>
    <property type="match status" value="1"/>
</dbReference>
<name>A0A2P6ARR1_9GAMM</name>
<keyword evidence="7" id="KW-1185">Reference proteome</keyword>
<dbReference type="PROSITE" id="PS00868">
    <property type="entry name" value="CYS_MET_METAB_PP"/>
    <property type="match status" value="1"/>
</dbReference>
<dbReference type="EC" id="2.5.1.-" evidence="3"/>
<sequence>MTDAEQLPGVPGFDQSGDTGFDTLAVRAGNIRSEHGEHSEVMFLTSSFVFRSAAEAAARFGGTDKGNVYSRFTNPTVRAFEERLAALEGGERAVATSSGMAAILAMVLGLLKAGDEVVTSQSLFGTTNVLFDKYARKFGIVTRFVPLADLSAWREAITPATRLFFLETPSNPLGELVDIAALAELAHAHDILLAVDNCFCTPALQRPLAMGADLVIHSATKYLDGQGRCLGGAVVGRDKLMEEIFGVVRTCGPSLSPFNAWVFLKGLETLRLRMDAHSRQALALAQWLEAQPQVAAVHYPGLQSHPQHALATRQQRGYGGVLSFEVKARPGETGREAAWRFIDATEVMSITANLGDAKTTITHPGSTTHGRLSPEAKAAARISDGLIRIAVGLEDIDDLIADCSRGFAAC</sequence>
<dbReference type="SUPFAM" id="SSF53383">
    <property type="entry name" value="PLP-dependent transferases"/>
    <property type="match status" value="1"/>
</dbReference>
<keyword evidence="3" id="KW-0808">Transferase</keyword>
<keyword evidence="3" id="KW-0486">Methionine biosynthesis</keyword>
<evidence type="ECO:0000256" key="5">
    <source>
        <dbReference type="RuleBase" id="RU362118"/>
    </source>
</evidence>
<dbReference type="InterPro" id="IPR015422">
    <property type="entry name" value="PyrdxlP-dep_Trfase_small"/>
</dbReference>
<dbReference type="UniPathway" id="UPA00051">
    <property type="reaction ID" value="UER00449"/>
</dbReference>
<comment type="cofactor">
    <cofactor evidence="1 3 5">
        <name>pyridoxal 5'-phosphate</name>
        <dbReference type="ChEBI" id="CHEBI:597326"/>
    </cofactor>
</comment>
<comment type="function">
    <text evidence="3">Catalyzes the formation of L-homocysteine from O-succinyl-L-homoserine (OSHS) and hydrogen sulfide.</text>
</comment>
<evidence type="ECO:0000256" key="2">
    <source>
        <dbReference type="ARBA" id="ARBA00022898"/>
    </source>
</evidence>
<dbReference type="InterPro" id="IPR054542">
    <property type="entry name" value="Cys_met_metab_PP"/>
</dbReference>
<evidence type="ECO:0000313" key="6">
    <source>
        <dbReference type="EMBL" id="PQA38036.1"/>
    </source>
</evidence>
<dbReference type="Gene3D" id="3.90.1150.10">
    <property type="entry name" value="Aspartate Aminotransferase, domain 1"/>
    <property type="match status" value="1"/>
</dbReference>
<dbReference type="GO" id="GO:0005737">
    <property type="term" value="C:cytoplasm"/>
    <property type="evidence" value="ECO:0007669"/>
    <property type="project" value="TreeGrafter"/>
</dbReference>
<dbReference type="GO" id="GO:0016846">
    <property type="term" value="F:carbon-sulfur lyase activity"/>
    <property type="evidence" value="ECO:0007669"/>
    <property type="project" value="TreeGrafter"/>
</dbReference>
<keyword evidence="2 3" id="KW-0663">Pyridoxal phosphate</keyword>
<dbReference type="NCBIfam" id="TIGR01325">
    <property type="entry name" value="O_suc_HS_sulf"/>
    <property type="match status" value="1"/>
</dbReference>
<accession>A0A2P6ARR1</accession>
<reference evidence="7" key="1">
    <citation type="submission" date="2018-02" db="EMBL/GenBank/DDBJ databases">
        <title>Genome sequencing of Solimonas sp. HR-BB.</title>
        <authorList>
            <person name="Lee Y."/>
            <person name="Jeon C.O."/>
        </authorList>
    </citation>
    <scope>NUCLEOTIDE SEQUENCE [LARGE SCALE GENOMIC DNA]</scope>
    <source>
        <strain evidence="7">HR-E</strain>
    </source>
</reference>
<keyword evidence="3" id="KW-0028">Amino-acid biosynthesis</keyword>
<dbReference type="PIRSF" id="PIRSF001434">
    <property type="entry name" value="CGS"/>
    <property type="match status" value="1"/>
</dbReference>
<evidence type="ECO:0000313" key="7">
    <source>
        <dbReference type="Proteomes" id="UP000243900"/>
    </source>
</evidence>
<dbReference type="GO" id="GO:0071266">
    <property type="term" value="P:'de novo' L-methionine biosynthetic process"/>
    <property type="evidence" value="ECO:0007669"/>
    <property type="project" value="UniProtKB-UniRule"/>
</dbReference>
<evidence type="ECO:0000256" key="3">
    <source>
        <dbReference type="HAMAP-Rule" id="MF_02056"/>
    </source>
</evidence>
<dbReference type="AlphaFoldDB" id="A0A2P6ARR1"/>
<comment type="subunit">
    <text evidence="3">Homotetramer.</text>
</comment>
<evidence type="ECO:0000256" key="4">
    <source>
        <dbReference type="PIRSR" id="PIRSR001434-2"/>
    </source>
</evidence>
<dbReference type="InterPro" id="IPR015421">
    <property type="entry name" value="PyrdxlP-dep_Trfase_major"/>
</dbReference>
<dbReference type="EMBL" id="PTQZ01000174">
    <property type="protein sequence ID" value="PQA38036.1"/>
    <property type="molecule type" value="Genomic_DNA"/>
</dbReference>